<keyword evidence="3" id="KW-1185">Reference proteome</keyword>
<protein>
    <submittedName>
        <fullName evidence="2">Integrase core domain protein</fullName>
    </submittedName>
</protein>
<dbReference type="InterPro" id="IPR036397">
    <property type="entry name" value="RNaseH_sf"/>
</dbReference>
<dbReference type="EMBL" id="LJAM02000501">
    <property type="protein sequence ID" value="RAP70000.1"/>
    <property type="molecule type" value="Genomic_DNA"/>
</dbReference>
<evidence type="ECO:0000313" key="3">
    <source>
        <dbReference type="Proteomes" id="UP000244334"/>
    </source>
</evidence>
<feature type="domain" description="Integrase catalytic" evidence="1">
    <location>
        <begin position="1"/>
        <end position="118"/>
    </location>
</feature>
<sequence>MSESQVAVGDAIRNAVSRYGVPLMYYSDNGGGEKNAVFDADIIGIFSRLGIEHPTGIPGNPQGRGIIERLNQEIPKRAAMAFGSWVGKSGDREAQRKYRKTVDSAVNALEKGKQLNEV</sequence>
<dbReference type="PROSITE" id="PS50994">
    <property type="entry name" value="INTEGRASE"/>
    <property type="match status" value="1"/>
</dbReference>
<dbReference type="GO" id="GO:0003676">
    <property type="term" value="F:nucleic acid binding"/>
    <property type="evidence" value="ECO:0007669"/>
    <property type="project" value="InterPro"/>
</dbReference>
<evidence type="ECO:0000313" key="2">
    <source>
        <dbReference type="EMBL" id="RAP70000.1"/>
    </source>
</evidence>
<accession>A0A328TIX5</accession>
<organism evidence="2 3">
    <name type="scientific">Candidatus Erwinia dacicola</name>
    <dbReference type="NCBI Taxonomy" id="252393"/>
    <lineage>
        <taxon>Bacteria</taxon>
        <taxon>Pseudomonadati</taxon>
        <taxon>Pseudomonadota</taxon>
        <taxon>Gammaproteobacteria</taxon>
        <taxon>Enterobacterales</taxon>
        <taxon>Erwiniaceae</taxon>
        <taxon>Erwinia</taxon>
    </lineage>
</organism>
<proteinExistence type="predicted"/>
<reference evidence="2" key="1">
    <citation type="submission" date="2018-04" db="EMBL/GenBank/DDBJ databases">
        <title>Genomes of the Obligate Erwinia dacicola and Facultative Enterobacter sp. OLF Endosymbionts of the Olive Fruit fly, Bactrocera oleae.</title>
        <authorList>
            <person name="Estes A.M."/>
            <person name="Hearn D.J."/>
            <person name="Agarwal S."/>
            <person name="Pierson E.A."/>
            <person name="Dunning-Hotopp J.C."/>
        </authorList>
    </citation>
    <scope>NUCLEOTIDE SEQUENCE [LARGE SCALE GENOMIC DNA]</scope>
    <source>
        <strain evidence="2">Oroville</strain>
    </source>
</reference>
<dbReference type="Gene3D" id="3.30.420.10">
    <property type="entry name" value="Ribonuclease H-like superfamily/Ribonuclease H"/>
    <property type="match status" value="1"/>
</dbReference>
<evidence type="ECO:0000259" key="1">
    <source>
        <dbReference type="PROSITE" id="PS50994"/>
    </source>
</evidence>
<dbReference type="Proteomes" id="UP000244334">
    <property type="component" value="Unassembled WGS sequence"/>
</dbReference>
<dbReference type="SUPFAM" id="SSF53098">
    <property type="entry name" value="Ribonuclease H-like"/>
    <property type="match status" value="1"/>
</dbReference>
<dbReference type="InterPro" id="IPR001584">
    <property type="entry name" value="Integrase_cat-core"/>
</dbReference>
<name>A0A328TIX5_9GAMM</name>
<dbReference type="InterPro" id="IPR012337">
    <property type="entry name" value="RNaseH-like_sf"/>
</dbReference>
<dbReference type="GO" id="GO:0015074">
    <property type="term" value="P:DNA integration"/>
    <property type="evidence" value="ECO:0007669"/>
    <property type="project" value="InterPro"/>
</dbReference>
<comment type="caution">
    <text evidence="2">The sequence shown here is derived from an EMBL/GenBank/DDBJ whole genome shotgun (WGS) entry which is preliminary data.</text>
</comment>
<dbReference type="AlphaFoldDB" id="A0A328TIX5"/>
<gene>
    <name evidence="2" type="ORF">ACZ87_03205</name>
</gene>